<organism evidence="1 2">
    <name type="scientific">Acanthoscelides obtectus</name>
    <name type="common">Bean weevil</name>
    <name type="synonym">Bruchus obtectus</name>
    <dbReference type="NCBI Taxonomy" id="200917"/>
    <lineage>
        <taxon>Eukaryota</taxon>
        <taxon>Metazoa</taxon>
        <taxon>Ecdysozoa</taxon>
        <taxon>Arthropoda</taxon>
        <taxon>Hexapoda</taxon>
        <taxon>Insecta</taxon>
        <taxon>Pterygota</taxon>
        <taxon>Neoptera</taxon>
        <taxon>Endopterygota</taxon>
        <taxon>Coleoptera</taxon>
        <taxon>Polyphaga</taxon>
        <taxon>Cucujiformia</taxon>
        <taxon>Chrysomeloidea</taxon>
        <taxon>Chrysomelidae</taxon>
        <taxon>Bruchinae</taxon>
        <taxon>Bruchini</taxon>
        <taxon>Acanthoscelides</taxon>
    </lineage>
</organism>
<dbReference type="OrthoDB" id="289913at2759"/>
<keyword evidence="2" id="KW-1185">Reference proteome</keyword>
<evidence type="ECO:0000313" key="1">
    <source>
        <dbReference type="EMBL" id="CAH1992177.1"/>
    </source>
</evidence>
<name>A0A9P0PPD2_ACAOB</name>
<gene>
    <name evidence="1" type="ORF">ACAOBT_LOCUS20721</name>
</gene>
<protein>
    <submittedName>
        <fullName evidence="1">Uncharacterized protein</fullName>
    </submittedName>
</protein>
<dbReference type="AlphaFoldDB" id="A0A9P0PPD2"/>
<comment type="caution">
    <text evidence="1">The sequence shown here is derived from an EMBL/GenBank/DDBJ whole genome shotgun (WGS) entry which is preliminary data.</text>
</comment>
<reference evidence="1" key="1">
    <citation type="submission" date="2022-03" db="EMBL/GenBank/DDBJ databases">
        <authorList>
            <person name="Sayadi A."/>
        </authorList>
    </citation>
    <scope>NUCLEOTIDE SEQUENCE</scope>
</reference>
<accession>A0A9P0PPD2</accession>
<evidence type="ECO:0000313" key="2">
    <source>
        <dbReference type="Proteomes" id="UP001152888"/>
    </source>
</evidence>
<dbReference type="Proteomes" id="UP001152888">
    <property type="component" value="Unassembled WGS sequence"/>
</dbReference>
<proteinExistence type="predicted"/>
<dbReference type="EMBL" id="CAKOFQ010007137">
    <property type="protein sequence ID" value="CAH1992177.1"/>
    <property type="molecule type" value="Genomic_DNA"/>
</dbReference>
<sequence length="50" mass="5953">MTWSLTSPMYPHHLWKVSFGTWNQRVVTMPHCYHFSPCLTSFDQCCVTIF</sequence>